<evidence type="ECO:0000256" key="7">
    <source>
        <dbReference type="SAM" id="MobiDB-lite"/>
    </source>
</evidence>
<keyword evidence="2" id="KW-0808">Transferase</keyword>
<reference evidence="11" key="1">
    <citation type="submission" date="2016-10" db="EMBL/GenBank/DDBJ databases">
        <authorList>
            <person name="Varghese N."/>
            <person name="Submissions S."/>
        </authorList>
    </citation>
    <scope>NUCLEOTIDE SEQUENCE [LARGE SCALE GENOMIC DNA]</scope>
    <source>
        <strain evidence="11">CGMCC 1.10223</strain>
    </source>
</reference>
<proteinExistence type="inferred from homology"/>
<accession>A0A1I1Z7F7</accession>
<evidence type="ECO:0000256" key="5">
    <source>
        <dbReference type="ARBA" id="ARBA00022840"/>
    </source>
</evidence>
<dbReference type="EMBL" id="FONN01000001">
    <property type="protein sequence ID" value="SFE27482.1"/>
    <property type="molecule type" value="Genomic_DNA"/>
</dbReference>
<evidence type="ECO:0000256" key="4">
    <source>
        <dbReference type="ARBA" id="ARBA00022777"/>
    </source>
</evidence>
<dbReference type="InterPro" id="IPR010737">
    <property type="entry name" value="4-carb_acid_sugar_kinase_N"/>
</dbReference>
<dbReference type="RefSeq" id="WP_231594235.1">
    <property type="nucleotide sequence ID" value="NZ_FONN01000001.1"/>
</dbReference>
<evidence type="ECO:0000259" key="8">
    <source>
        <dbReference type="Pfam" id="PF07005"/>
    </source>
</evidence>
<keyword evidence="4" id="KW-0418">Kinase</keyword>
<protein>
    <submittedName>
        <fullName evidence="10">Uncharacterized conserved protein YgbK, DUF1537 family</fullName>
    </submittedName>
</protein>
<evidence type="ECO:0000259" key="9">
    <source>
        <dbReference type="Pfam" id="PF17042"/>
    </source>
</evidence>
<sequence length="504" mass="54045">MDRAGLTHKPGDSASSGSGRNLTYSMGDIRRQQNDAFCDERLSAPQRLLSYYGDDFTGSTDVLEALFRAGLRAALFLEPPSEQLLASSFADLEAIGVAGIGRSLTPDEMERELRPVLEQLRKIGAAVTHYKICSTFDSSAEIGSIGKAAEVGRAVFGAGYVPVLAGVPYLGRYTLFGNHFAAAGGETYRLDRHPTMSRHPITPMAEADLRRHLAQQTDLKTALMDILALDGEAFEVGERLTKLVERERPDLVLFDVLDEARLAAAGQLIWAEAQQRDGLFAIGSSGLEYALGACWQKLGLLPPQPEISAAPAAEVERLLVVSGSCSPVTEQQIKAALAAGFAGIRVPAEELLDGKKGAAARQRLLSEAREKLAEGRSLMLYSAEGVDDPSIPRFRETLAEQGYGPEQSSRLLGALLGALARELIIDEQLTRIVIAGGDTSGYVTRGLGIYALECVAALTPGAPLCRAFSEESALDGLELVLKGGQIGERDFFTRMKEGRAAHAN</sequence>
<dbReference type="Proteomes" id="UP000183410">
    <property type="component" value="Unassembled WGS sequence"/>
</dbReference>
<keyword evidence="5" id="KW-0067">ATP-binding</keyword>
<keyword evidence="11" id="KW-1185">Reference proteome</keyword>
<evidence type="ECO:0000256" key="2">
    <source>
        <dbReference type="ARBA" id="ARBA00022679"/>
    </source>
</evidence>
<keyword evidence="3" id="KW-0547">Nucleotide-binding</keyword>
<dbReference type="GO" id="GO:0016301">
    <property type="term" value="F:kinase activity"/>
    <property type="evidence" value="ECO:0007669"/>
    <property type="project" value="UniProtKB-KW"/>
</dbReference>
<dbReference type="Pfam" id="PF07005">
    <property type="entry name" value="SBD_N"/>
    <property type="match status" value="1"/>
</dbReference>
<dbReference type="Pfam" id="PF17042">
    <property type="entry name" value="NBD_C"/>
    <property type="match status" value="1"/>
</dbReference>
<dbReference type="InterPro" id="IPR042213">
    <property type="entry name" value="NBD_C_sf"/>
</dbReference>
<comment type="similarity">
    <text evidence="1">Belongs to the four-carbon acid sugar kinase family.</text>
</comment>
<dbReference type="Gene3D" id="3.40.50.10840">
    <property type="entry name" value="Putative sugar-binding, N-terminal domain"/>
    <property type="match status" value="1"/>
</dbReference>
<keyword evidence="6" id="KW-0119">Carbohydrate metabolism</keyword>
<evidence type="ECO:0000256" key="3">
    <source>
        <dbReference type="ARBA" id="ARBA00022741"/>
    </source>
</evidence>
<gene>
    <name evidence="10" type="ORF">SAMN04487969_1011020</name>
</gene>
<organism evidence="10 11">
    <name type="scientific">Paenibacillus algorifonticola</name>
    <dbReference type="NCBI Taxonomy" id="684063"/>
    <lineage>
        <taxon>Bacteria</taxon>
        <taxon>Bacillati</taxon>
        <taxon>Bacillota</taxon>
        <taxon>Bacilli</taxon>
        <taxon>Bacillales</taxon>
        <taxon>Paenibacillaceae</taxon>
        <taxon>Paenibacillus</taxon>
    </lineage>
</organism>
<evidence type="ECO:0000313" key="10">
    <source>
        <dbReference type="EMBL" id="SFE27482.1"/>
    </source>
</evidence>
<feature type="domain" description="Four-carbon acid sugar kinase nucleotide binding" evidence="9">
    <location>
        <begin position="319"/>
        <end position="492"/>
    </location>
</feature>
<feature type="region of interest" description="Disordered" evidence="7">
    <location>
        <begin position="1"/>
        <end position="24"/>
    </location>
</feature>
<feature type="domain" description="Four-carbon acid sugar kinase N-terminal" evidence="8">
    <location>
        <begin position="50"/>
        <end position="291"/>
    </location>
</feature>
<name>A0A1I1Z7F7_9BACL</name>
<dbReference type="InterPro" id="IPR031475">
    <property type="entry name" value="NBD_C"/>
</dbReference>
<dbReference type="AlphaFoldDB" id="A0A1I1Z7F7"/>
<dbReference type="GO" id="GO:0005524">
    <property type="term" value="F:ATP binding"/>
    <property type="evidence" value="ECO:0007669"/>
    <property type="project" value="UniProtKB-KW"/>
</dbReference>
<evidence type="ECO:0000313" key="11">
    <source>
        <dbReference type="Proteomes" id="UP000183410"/>
    </source>
</evidence>
<dbReference type="InterPro" id="IPR037051">
    <property type="entry name" value="4-carb_acid_sugar_kinase_N_sf"/>
</dbReference>
<dbReference type="Gene3D" id="3.40.980.20">
    <property type="entry name" value="Four-carbon acid sugar kinase, nucleotide binding domain"/>
    <property type="match status" value="1"/>
</dbReference>
<dbReference type="SUPFAM" id="SSF142764">
    <property type="entry name" value="YgbK-like"/>
    <property type="match status" value="1"/>
</dbReference>
<evidence type="ECO:0000256" key="6">
    <source>
        <dbReference type="ARBA" id="ARBA00023277"/>
    </source>
</evidence>
<feature type="compositionally biased region" description="Polar residues" evidence="7">
    <location>
        <begin position="13"/>
        <end position="24"/>
    </location>
</feature>
<evidence type="ECO:0000256" key="1">
    <source>
        <dbReference type="ARBA" id="ARBA00005715"/>
    </source>
</evidence>
<feature type="compositionally biased region" description="Basic and acidic residues" evidence="7">
    <location>
        <begin position="1"/>
        <end position="11"/>
    </location>
</feature>